<dbReference type="PANTHER" id="PTHR10642:SF26">
    <property type="entry name" value="RIBONUCLEASE H1"/>
    <property type="match status" value="1"/>
</dbReference>
<feature type="domain" description="RNase H type-1" evidence="8">
    <location>
        <begin position="1"/>
        <end position="100"/>
    </location>
</feature>
<evidence type="ECO:0000256" key="4">
    <source>
        <dbReference type="ARBA" id="ARBA00022722"/>
    </source>
</evidence>
<dbReference type="InterPro" id="IPR012337">
    <property type="entry name" value="RNaseH-like_sf"/>
</dbReference>
<evidence type="ECO:0000259" key="8">
    <source>
        <dbReference type="PROSITE" id="PS50879"/>
    </source>
</evidence>
<dbReference type="PANTHER" id="PTHR10642">
    <property type="entry name" value="RIBONUCLEASE H1"/>
    <property type="match status" value="1"/>
</dbReference>
<dbReference type="InterPro" id="IPR002156">
    <property type="entry name" value="RNaseH_domain"/>
</dbReference>
<evidence type="ECO:0000256" key="6">
    <source>
        <dbReference type="ARBA" id="ARBA00022759"/>
    </source>
</evidence>
<dbReference type="EC" id="3.1.26.4" evidence="3"/>
<dbReference type="Pfam" id="PF00075">
    <property type="entry name" value="RNase_H"/>
    <property type="match status" value="1"/>
</dbReference>
<comment type="catalytic activity">
    <reaction evidence="1">
        <text>Endonucleolytic cleavage to 5'-phosphomonoester.</text>
        <dbReference type="EC" id="3.1.26.4"/>
    </reaction>
</comment>
<keyword evidence="5" id="KW-0479">Metal-binding</keyword>
<protein>
    <recommendedName>
        <fullName evidence="3">ribonuclease H</fullName>
        <ecNumber evidence="3">3.1.26.4</ecNumber>
    </recommendedName>
</protein>
<gene>
    <name evidence="9" type="ORF">C8F04DRAFT_942509</name>
</gene>
<evidence type="ECO:0000256" key="5">
    <source>
        <dbReference type="ARBA" id="ARBA00022723"/>
    </source>
</evidence>
<dbReference type="SUPFAM" id="SSF53098">
    <property type="entry name" value="Ribonuclease H-like"/>
    <property type="match status" value="1"/>
</dbReference>
<proteinExistence type="inferred from homology"/>
<dbReference type="EMBL" id="JARJCM010000008">
    <property type="protein sequence ID" value="KAJ7044165.1"/>
    <property type="molecule type" value="Genomic_DNA"/>
</dbReference>
<dbReference type="InterPro" id="IPR050092">
    <property type="entry name" value="RNase_H"/>
</dbReference>
<evidence type="ECO:0000313" key="9">
    <source>
        <dbReference type="EMBL" id="KAJ7044165.1"/>
    </source>
</evidence>
<evidence type="ECO:0000313" key="10">
    <source>
        <dbReference type="Proteomes" id="UP001218188"/>
    </source>
</evidence>
<name>A0AAD6XDB3_9AGAR</name>
<reference evidence="9" key="1">
    <citation type="submission" date="2023-03" db="EMBL/GenBank/DDBJ databases">
        <title>Massive genome expansion in bonnet fungi (Mycena s.s.) driven by repeated elements and novel gene families across ecological guilds.</title>
        <authorList>
            <consortium name="Lawrence Berkeley National Laboratory"/>
            <person name="Harder C.B."/>
            <person name="Miyauchi S."/>
            <person name="Viragh M."/>
            <person name="Kuo A."/>
            <person name="Thoen E."/>
            <person name="Andreopoulos B."/>
            <person name="Lu D."/>
            <person name="Skrede I."/>
            <person name="Drula E."/>
            <person name="Henrissat B."/>
            <person name="Morin E."/>
            <person name="Kohler A."/>
            <person name="Barry K."/>
            <person name="LaButti K."/>
            <person name="Morin E."/>
            <person name="Salamov A."/>
            <person name="Lipzen A."/>
            <person name="Mereny Z."/>
            <person name="Hegedus B."/>
            <person name="Baldrian P."/>
            <person name="Stursova M."/>
            <person name="Weitz H."/>
            <person name="Taylor A."/>
            <person name="Grigoriev I.V."/>
            <person name="Nagy L.G."/>
            <person name="Martin F."/>
            <person name="Kauserud H."/>
        </authorList>
    </citation>
    <scope>NUCLEOTIDE SEQUENCE</scope>
    <source>
        <strain evidence="9">CBHHK200</strain>
    </source>
</reference>
<keyword evidence="10" id="KW-1185">Reference proteome</keyword>
<evidence type="ECO:0000256" key="7">
    <source>
        <dbReference type="ARBA" id="ARBA00022801"/>
    </source>
</evidence>
<dbReference type="Proteomes" id="UP001218188">
    <property type="component" value="Unassembled WGS sequence"/>
</dbReference>
<organism evidence="9 10">
    <name type="scientific">Mycena alexandri</name>
    <dbReference type="NCBI Taxonomy" id="1745969"/>
    <lineage>
        <taxon>Eukaryota</taxon>
        <taxon>Fungi</taxon>
        <taxon>Dikarya</taxon>
        <taxon>Basidiomycota</taxon>
        <taxon>Agaricomycotina</taxon>
        <taxon>Agaricomycetes</taxon>
        <taxon>Agaricomycetidae</taxon>
        <taxon>Agaricales</taxon>
        <taxon>Marasmiineae</taxon>
        <taxon>Mycenaceae</taxon>
        <taxon>Mycena</taxon>
    </lineage>
</organism>
<keyword evidence="6" id="KW-0255">Endonuclease</keyword>
<dbReference type="PROSITE" id="PS50879">
    <property type="entry name" value="RNASE_H_1"/>
    <property type="match status" value="1"/>
</dbReference>
<evidence type="ECO:0000256" key="2">
    <source>
        <dbReference type="ARBA" id="ARBA00005300"/>
    </source>
</evidence>
<dbReference type="GO" id="GO:0043137">
    <property type="term" value="P:DNA replication, removal of RNA primer"/>
    <property type="evidence" value="ECO:0007669"/>
    <property type="project" value="TreeGrafter"/>
</dbReference>
<keyword evidence="7" id="KW-0378">Hydrolase</keyword>
<evidence type="ECO:0000256" key="3">
    <source>
        <dbReference type="ARBA" id="ARBA00012180"/>
    </source>
</evidence>
<comment type="caution">
    <text evidence="9">The sequence shown here is derived from an EMBL/GenBank/DDBJ whole genome shotgun (WGS) entry which is preliminary data.</text>
</comment>
<dbReference type="InterPro" id="IPR036397">
    <property type="entry name" value="RNaseH_sf"/>
</dbReference>
<sequence>MGPSNQVGEVLAIKEAVERAPLNAPLKIISDSKYAIDGLTRNLPKWQDEGFHTVENGTLFELTVAKIRERKAPTRLQWVKGHSGNAGNEAADILAGEGSRKQDEDNINTDAFTSLTLPGAKLSKMTQAKAYKIIRKLKMEKDSYRELLDRHATAANMKLAKAAAEDAEGNAPPTRKFWRSTRDKDISRSIRFFLWMLIHGAYKVGKYWDNIPSHKHRGRCVKCGTHESMEHILTKCSEPGQEEVWDLASEMWQLKTGQDLRPTIGQIMAGGVKRHADPGTTRLYKILITESAHLIWLIRNERVIQGNGPAPLAKIRNRWLRKINTRLAIDCAMTDQLKYGKRALRMSVVKKTWRKTLKGERTLARDWPRTVGVLVGVG</sequence>
<dbReference type="GO" id="GO:0046872">
    <property type="term" value="F:metal ion binding"/>
    <property type="evidence" value="ECO:0007669"/>
    <property type="project" value="UniProtKB-KW"/>
</dbReference>
<dbReference type="GO" id="GO:0004523">
    <property type="term" value="F:RNA-DNA hybrid ribonuclease activity"/>
    <property type="evidence" value="ECO:0007669"/>
    <property type="project" value="UniProtKB-EC"/>
</dbReference>
<dbReference type="AlphaFoldDB" id="A0AAD6XDB3"/>
<accession>A0AAD6XDB3</accession>
<dbReference type="Gene3D" id="3.30.420.10">
    <property type="entry name" value="Ribonuclease H-like superfamily/Ribonuclease H"/>
    <property type="match status" value="1"/>
</dbReference>
<evidence type="ECO:0000256" key="1">
    <source>
        <dbReference type="ARBA" id="ARBA00000077"/>
    </source>
</evidence>
<comment type="similarity">
    <text evidence="2">Belongs to the RNase H family.</text>
</comment>
<keyword evidence="4" id="KW-0540">Nuclease</keyword>
<dbReference type="GO" id="GO:0003676">
    <property type="term" value="F:nucleic acid binding"/>
    <property type="evidence" value="ECO:0007669"/>
    <property type="project" value="InterPro"/>
</dbReference>